<comment type="caution">
    <text evidence="5">The sequence shown here is derived from an EMBL/GenBank/DDBJ whole genome shotgun (WGS) entry which is preliminary data.</text>
</comment>
<gene>
    <name evidence="5" type="ORF">JG688_00002007</name>
</gene>
<organism evidence="5 6">
    <name type="scientific">Phytophthora aleatoria</name>
    <dbReference type="NCBI Taxonomy" id="2496075"/>
    <lineage>
        <taxon>Eukaryota</taxon>
        <taxon>Sar</taxon>
        <taxon>Stramenopiles</taxon>
        <taxon>Oomycota</taxon>
        <taxon>Peronosporomycetes</taxon>
        <taxon>Peronosporales</taxon>
        <taxon>Peronosporaceae</taxon>
        <taxon>Phytophthora</taxon>
    </lineage>
</organism>
<sequence length="65" mass="7654">MEYKGYNFYRQRTVEESVASYFICTQYRGGCRSRLIVRNDTVKVRNDHTCDKDVKQAPTLTDVRA</sequence>
<evidence type="ECO:0000256" key="3">
    <source>
        <dbReference type="ARBA" id="ARBA00022833"/>
    </source>
</evidence>
<accession>A0A8J5JB97</accession>
<dbReference type="InterPro" id="IPR007588">
    <property type="entry name" value="Znf_FLYWCH"/>
</dbReference>
<name>A0A8J5JB97_9STRA</name>
<evidence type="ECO:0000313" key="6">
    <source>
        <dbReference type="Proteomes" id="UP000709295"/>
    </source>
</evidence>
<proteinExistence type="predicted"/>
<keyword evidence="6" id="KW-1185">Reference proteome</keyword>
<dbReference type="Pfam" id="PF04500">
    <property type="entry name" value="FLYWCH"/>
    <property type="match status" value="1"/>
</dbReference>
<dbReference type="EMBL" id="JAENGY010000050">
    <property type="protein sequence ID" value="KAG6975802.1"/>
    <property type="molecule type" value="Genomic_DNA"/>
</dbReference>
<dbReference type="GO" id="GO:0008270">
    <property type="term" value="F:zinc ion binding"/>
    <property type="evidence" value="ECO:0007669"/>
    <property type="project" value="UniProtKB-KW"/>
</dbReference>
<reference evidence="5" key="1">
    <citation type="submission" date="2021-01" db="EMBL/GenBank/DDBJ databases">
        <title>Phytophthora aleatoria, a newly-described species from Pinus radiata is distinct from Phytophthora cactorum isolates based on comparative genomics.</title>
        <authorList>
            <person name="Mcdougal R."/>
            <person name="Panda P."/>
            <person name="Williams N."/>
            <person name="Studholme D.J."/>
        </authorList>
    </citation>
    <scope>NUCLEOTIDE SEQUENCE</scope>
    <source>
        <strain evidence="5">NZFS 4037</strain>
    </source>
</reference>
<evidence type="ECO:0000259" key="4">
    <source>
        <dbReference type="Pfam" id="PF04500"/>
    </source>
</evidence>
<dbReference type="Proteomes" id="UP000709295">
    <property type="component" value="Unassembled WGS sequence"/>
</dbReference>
<protein>
    <recommendedName>
        <fullName evidence="4">FLYWCH-type domain-containing protein</fullName>
    </recommendedName>
</protein>
<keyword evidence="1" id="KW-0479">Metal-binding</keyword>
<feature type="non-terminal residue" evidence="5">
    <location>
        <position position="65"/>
    </location>
</feature>
<keyword evidence="3" id="KW-0862">Zinc</keyword>
<keyword evidence="2" id="KW-0863">Zinc-finger</keyword>
<evidence type="ECO:0000256" key="1">
    <source>
        <dbReference type="ARBA" id="ARBA00022723"/>
    </source>
</evidence>
<feature type="domain" description="FLYWCH-type" evidence="4">
    <location>
        <begin position="3"/>
        <end position="49"/>
    </location>
</feature>
<dbReference type="AlphaFoldDB" id="A0A8J5JB97"/>
<evidence type="ECO:0000313" key="5">
    <source>
        <dbReference type="EMBL" id="KAG6975802.1"/>
    </source>
</evidence>
<evidence type="ECO:0000256" key="2">
    <source>
        <dbReference type="ARBA" id="ARBA00022771"/>
    </source>
</evidence>